<dbReference type="Proteomes" id="UP000054248">
    <property type="component" value="Unassembled WGS sequence"/>
</dbReference>
<dbReference type="EMBL" id="KN822947">
    <property type="protein sequence ID" value="KIO33593.1"/>
    <property type="molecule type" value="Genomic_DNA"/>
</dbReference>
<evidence type="ECO:0000259" key="6">
    <source>
        <dbReference type="Pfam" id="PF01266"/>
    </source>
</evidence>
<protein>
    <recommendedName>
        <fullName evidence="6">FAD dependent oxidoreductase domain-containing protein</fullName>
    </recommendedName>
</protein>
<comment type="cofactor">
    <cofactor evidence="1">
        <name>FAD</name>
        <dbReference type="ChEBI" id="CHEBI:57692"/>
    </cofactor>
</comment>
<evidence type="ECO:0000256" key="4">
    <source>
        <dbReference type="ARBA" id="ARBA00022827"/>
    </source>
</evidence>
<comment type="similarity">
    <text evidence="2">Belongs to the DAMOX/DASOX family.</text>
</comment>
<evidence type="ECO:0000256" key="3">
    <source>
        <dbReference type="ARBA" id="ARBA00022630"/>
    </source>
</evidence>
<dbReference type="Gene3D" id="3.30.9.10">
    <property type="entry name" value="D-Amino Acid Oxidase, subunit A, domain 2"/>
    <property type="match status" value="1"/>
</dbReference>
<evidence type="ECO:0000256" key="5">
    <source>
        <dbReference type="ARBA" id="ARBA00023002"/>
    </source>
</evidence>
<accession>A0A0C3LHY2</accession>
<evidence type="ECO:0000256" key="2">
    <source>
        <dbReference type="ARBA" id="ARBA00006730"/>
    </source>
</evidence>
<reference evidence="8" key="2">
    <citation type="submission" date="2015-01" db="EMBL/GenBank/DDBJ databases">
        <title>Evolutionary Origins and Diversification of the Mycorrhizal Mutualists.</title>
        <authorList>
            <consortium name="DOE Joint Genome Institute"/>
            <consortium name="Mycorrhizal Genomics Consortium"/>
            <person name="Kohler A."/>
            <person name="Kuo A."/>
            <person name="Nagy L.G."/>
            <person name="Floudas D."/>
            <person name="Copeland A."/>
            <person name="Barry K.W."/>
            <person name="Cichocki N."/>
            <person name="Veneault-Fourrey C."/>
            <person name="LaButti K."/>
            <person name="Lindquist E.A."/>
            <person name="Lipzen A."/>
            <person name="Lundell T."/>
            <person name="Morin E."/>
            <person name="Murat C."/>
            <person name="Riley R."/>
            <person name="Ohm R."/>
            <person name="Sun H."/>
            <person name="Tunlid A."/>
            <person name="Henrissat B."/>
            <person name="Grigoriev I.V."/>
            <person name="Hibbett D.S."/>
            <person name="Martin F."/>
        </authorList>
    </citation>
    <scope>NUCLEOTIDE SEQUENCE [LARGE SCALE GENOMIC DNA]</scope>
    <source>
        <strain evidence="8">MUT 4182</strain>
    </source>
</reference>
<name>A0A0C3LHY2_9AGAM</name>
<evidence type="ECO:0000313" key="7">
    <source>
        <dbReference type="EMBL" id="KIO33593.1"/>
    </source>
</evidence>
<dbReference type="Pfam" id="PF01266">
    <property type="entry name" value="DAO"/>
    <property type="match status" value="1"/>
</dbReference>
<dbReference type="InterPro" id="IPR023209">
    <property type="entry name" value="DAO"/>
</dbReference>
<dbReference type="GO" id="GO:0019478">
    <property type="term" value="P:D-amino acid catabolic process"/>
    <property type="evidence" value="ECO:0007669"/>
    <property type="project" value="TreeGrafter"/>
</dbReference>
<dbReference type="GO" id="GO:0005737">
    <property type="term" value="C:cytoplasm"/>
    <property type="evidence" value="ECO:0007669"/>
    <property type="project" value="TreeGrafter"/>
</dbReference>
<dbReference type="SUPFAM" id="SSF51971">
    <property type="entry name" value="Nucleotide-binding domain"/>
    <property type="match status" value="1"/>
</dbReference>
<dbReference type="PANTHER" id="PTHR11530:SF11">
    <property type="entry name" value="D-ASPARTATE OXIDASE"/>
    <property type="match status" value="1"/>
</dbReference>
<organism evidence="7 8">
    <name type="scientific">Tulasnella calospora MUT 4182</name>
    <dbReference type="NCBI Taxonomy" id="1051891"/>
    <lineage>
        <taxon>Eukaryota</taxon>
        <taxon>Fungi</taxon>
        <taxon>Dikarya</taxon>
        <taxon>Basidiomycota</taxon>
        <taxon>Agaricomycotina</taxon>
        <taxon>Agaricomycetes</taxon>
        <taxon>Cantharellales</taxon>
        <taxon>Tulasnellaceae</taxon>
        <taxon>Tulasnella</taxon>
    </lineage>
</organism>
<dbReference type="GO" id="GO:0071949">
    <property type="term" value="F:FAD binding"/>
    <property type="evidence" value="ECO:0007669"/>
    <property type="project" value="InterPro"/>
</dbReference>
<reference evidence="7 8" key="1">
    <citation type="submission" date="2014-04" db="EMBL/GenBank/DDBJ databases">
        <authorList>
            <consortium name="DOE Joint Genome Institute"/>
            <person name="Kuo A."/>
            <person name="Girlanda M."/>
            <person name="Perotto S."/>
            <person name="Kohler A."/>
            <person name="Nagy L.G."/>
            <person name="Floudas D."/>
            <person name="Copeland A."/>
            <person name="Barry K.W."/>
            <person name="Cichocki N."/>
            <person name="Veneault-Fourrey C."/>
            <person name="LaButti K."/>
            <person name="Lindquist E.A."/>
            <person name="Lipzen A."/>
            <person name="Lundell T."/>
            <person name="Morin E."/>
            <person name="Murat C."/>
            <person name="Sun H."/>
            <person name="Tunlid A."/>
            <person name="Henrissat B."/>
            <person name="Grigoriev I.V."/>
            <person name="Hibbett D.S."/>
            <person name="Martin F."/>
            <person name="Nordberg H.P."/>
            <person name="Cantor M.N."/>
            <person name="Hua S.X."/>
        </authorList>
    </citation>
    <scope>NUCLEOTIDE SEQUENCE [LARGE SCALE GENOMIC DNA]</scope>
    <source>
        <strain evidence="7 8">MUT 4182</strain>
    </source>
</reference>
<dbReference type="AlphaFoldDB" id="A0A0C3LHY2"/>
<evidence type="ECO:0000256" key="1">
    <source>
        <dbReference type="ARBA" id="ARBA00001974"/>
    </source>
</evidence>
<evidence type="ECO:0000313" key="8">
    <source>
        <dbReference type="Proteomes" id="UP000054248"/>
    </source>
</evidence>
<keyword evidence="5" id="KW-0560">Oxidoreductase</keyword>
<keyword evidence="3" id="KW-0285">Flavoprotein</keyword>
<dbReference type="STRING" id="1051891.A0A0C3LHY2"/>
<dbReference type="HOGENOM" id="CLU_034311_1_1_1"/>
<gene>
    <name evidence="7" type="ORF">M407DRAFT_65454</name>
</gene>
<proteinExistence type="inferred from homology"/>
<dbReference type="InterPro" id="IPR006076">
    <property type="entry name" value="FAD-dep_OxRdtase"/>
</dbReference>
<dbReference type="PANTHER" id="PTHR11530">
    <property type="entry name" value="D-AMINO ACID OXIDASE"/>
    <property type="match status" value="1"/>
</dbReference>
<sequence length="185" mass="20726">MDGETFKTMWAMSENEAEGCFLRLPQTEYYAEEEDRVSAEEYGHVYPDFRELSQSELRQGSLSGASFTTLTIDTAVYLPYLFQRFLSKGGRAVRAKVQHISQAIDGVFSPANSPPEAVFVCAGLGARSLGGVEDKDVYPIRGQTILVRAPWIRFGRTLSSLDGLWTYIIPRRSGDVRRPTLFLTT</sequence>
<feature type="domain" description="FAD dependent oxidoreductase" evidence="6">
    <location>
        <begin position="25"/>
        <end position="176"/>
    </location>
</feature>
<dbReference type="GO" id="GO:0003884">
    <property type="term" value="F:D-amino-acid oxidase activity"/>
    <property type="evidence" value="ECO:0007669"/>
    <property type="project" value="InterPro"/>
</dbReference>
<dbReference type="OrthoDB" id="2015447at2759"/>
<keyword evidence="4" id="KW-0274">FAD</keyword>
<keyword evidence="8" id="KW-1185">Reference proteome</keyword>